<dbReference type="EMBL" id="CP120682">
    <property type="protein sequence ID" value="WKN39431.1"/>
    <property type="molecule type" value="Genomic_DNA"/>
</dbReference>
<dbReference type="AlphaFoldDB" id="A0AA49JG52"/>
<proteinExistence type="predicted"/>
<keyword evidence="1" id="KW-1133">Transmembrane helix</keyword>
<evidence type="ECO:0000256" key="1">
    <source>
        <dbReference type="SAM" id="Phobius"/>
    </source>
</evidence>
<sequence>MKLDRNGSLKSLLEYNEDRKTIKSDQYILPDNLNFSVFSITFLDCIQIEDSNRLKKRLLKTVSQYKHIPYKDPSRELRQSFDKFDSAYKTTSWGNLFDNSTKGSEELDLIDRISYGYIKGEESHFILTYTVYPSKKFQALFDQSLRTEVTKESEIIFKSFKQIIKNKKLSTSVSFRYKKPSYWTEKILNEINFQLKSKVLSGLKFGIFNSRNDVLFPRIITFEYDKNEFASYKNDLFQKLNINRHEHYSNCDTIFTLKDVDYSKTPSASIELFFPLKSDEEKRKDQFNDTSQLSVSYTQAIAPLWMVMNVASLNKQNLISLQRKIFVYIRKNKVSMFLNKAIKLKNKLLLEWIEFERLREDFSTKFFSNDLLIFNGIPDAKNAPRSEEEEPAEYKMSLARYSKYLSLDIKKSFEKLLDLFKHVSEDNSVRANMQLQRLLLWIAIIGVVLAIYGTNSEWFNLWIKNYLSRLDVQIPRTPTQN</sequence>
<organism evidence="2">
    <name type="scientific">Roseihalotalea indica</name>
    <dbReference type="NCBI Taxonomy" id="2867963"/>
    <lineage>
        <taxon>Bacteria</taxon>
        <taxon>Pseudomonadati</taxon>
        <taxon>Bacteroidota</taxon>
        <taxon>Cytophagia</taxon>
        <taxon>Cytophagales</taxon>
        <taxon>Catalimonadaceae</taxon>
        <taxon>Roseihalotalea</taxon>
    </lineage>
</organism>
<reference evidence="2" key="2">
    <citation type="journal article" date="2024" name="Antonie Van Leeuwenhoek">
        <title>Roseihalotalea indica gen. nov., sp. nov., a halophilic Bacteroidetes from mesopelagic Southwest Indian Ocean with higher carbohydrate metabolic potential.</title>
        <authorList>
            <person name="Chen B."/>
            <person name="Zhang M."/>
            <person name="Lin D."/>
            <person name="Ye J."/>
            <person name="Tang K."/>
        </authorList>
    </citation>
    <scope>NUCLEOTIDE SEQUENCE</scope>
    <source>
        <strain evidence="2">TK19036</strain>
    </source>
</reference>
<name>A0AA49JG52_9BACT</name>
<protein>
    <submittedName>
        <fullName evidence="2">Uncharacterized protein</fullName>
    </submittedName>
</protein>
<evidence type="ECO:0000313" key="2">
    <source>
        <dbReference type="EMBL" id="WKN39431.1"/>
    </source>
</evidence>
<reference evidence="2" key="1">
    <citation type="journal article" date="2023" name="Comput. Struct. Biotechnol. J.">
        <title>Discovery of a novel marine Bacteroidetes with a rich repertoire of carbohydrate-active enzymes.</title>
        <authorList>
            <person name="Chen B."/>
            <person name="Liu G."/>
            <person name="Chen Q."/>
            <person name="Wang H."/>
            <person name="Liu L."/>
            <person name="Tang K."/>
        </authorList>
    </citation>
    <scope>NUCLEOTIDE SEQUENCE</scope>
    <source>
        <strain evidence="2">TK19036</strain>
    </source>
</reference>
<feature type="transmembrane region" description="Helical" evidence="1">
    <location>
        <begin position="438"/>
        <end position="455"/>
    </location>
</feature>
<gene>
    <name evidence="2" type="ORF">K4G66_12085</name>
</gene>
<keyword evidence="1" id="KW-0812">Transmembrane</keyword>
<keyword evidence="1" id="KW-0472">Membrane</keyword>
<accession>A0AA49JG52</accession>